<evidence type="ECO:0000313" key="2">
    <source>
        <dbReference type="Proteomes" id="UP000183649"/>
    </source>
</evidence>
<dbReference type="OrthoDB" id="6615103at2"/>
<organism evidence="1 2">
    <name type="scientific">Thiomonas bhubaneswarensis</name>
    <dbReference type="NCBI Taxonomy" id="339866"/>
    <lineage>
        <taxon>Bacteria</taxon>
        <taxon>Pseudomonadati</taxon>
        <taxon>Pseudomonadota</taxon>
        <taxon>Betaproteobacteria</taxon>
        <taxon>Burkholderiales</taxon>
        <taxon>Thiomonas</taxon>
    </lineage>
</organism>
<evidence type="ECO:0008006" key="3">
    <source>
        <dbReference type="Google" id="ProtNLM"/>
    </source>
</evidence>
<gene>
    <name evidence="1" type="ORF">Ga0061069_110155</name>
</gene>
<dbReference type="Proteomes" id="UP000183649">
    <property type="component" value="Unassembled WGS sequence"/>
</dbReference>
<evidence type="ECO:0000313" key="1">
    <source>
        <dbReference type="EMBL" id="CUA99918.1"/>
    </source>
</evidence>
<sequence length="73" mass="7965">MDTQNMPPELARIAQGRDFLTTAEFARTVGRAPQTARKNFCIAGHCCGVRPRNVGGRLLWPIADVARLLTEGA</sequence>
<dbReference type="AlphaFoldDB" id="A0A0K6IA62"/>
<keyword evidence="2" id="KW-1185">Reference proteome</keyword>
<protein>
    <recommendedName>
        <fullName evidence="3">Helix-turn-helix domain</fullName>
    </recommendedName>
</protein>
<proteinExistence type="predicted"/>
<dbReference type="STRING" id="339866.GCA_001418255_02717"/>
<accession>A0A0K6IA62</accession>
<dbReference type="RefSeq" id="WP_055451536.1">
    <property type="nucleotide sequence ID" value="NZ_CYHF01000010.1"/>
</dbReference>
<dbReference type="EMBL" id="CYHF01000010">
    <property type="protein sequence ID" value="CUA99918.1"/>
    <property type="molecule type" value="Genomic_DNA"/>
</dbReference>
<name>A0A0K6IA62_9BURK</name>
<reference evidence="2" key="1">
    <citation type="submission" date="2015-08" db="EMBL/GenBank/DDBJ databases">
        <authorList>
            <person name="Varghese N."/>
        </authorList>
    </citation>
    <scope>NUCLEOTIDE SEQUENCE [LARGE SCALE GENOMIC DNA]</scope>
    <source>
        <strain evidence="2">DSM 18181</strain>
    </source>
</reference>